<comment type="caution">
    <text evidence="2">The sequence shown here is derived from an EMBL/GenBank/DDBJ whole genome shotgun (WGS) entry which is preliminary data.</text>
</comment>
<name>A0A0K9PCB6_ZOSMR</name>
<gene>
    <name evidence="2" type="ORF">ZOSMA_306G00020</name>
</gene>
<protein>
    <submittedName>
        <fullName evidence="2">Uncharacterized protein</fullName>
    </submittedName>
</protein>
<evidence type="ECO:0000256" key="1">
    <source>
        <dbReference type="SAM" id="MobiDB-lite"/>
    </source>
</evidence>
<organism evidence="2 3">
    <name type="scientific">Zostera marina</name>
    <name type="common">Eelgrass</name>
    <dbReference type="NCBI Taxonomy" id="29655"/>
    <lineage>
        <taxon>Eukaryota</taxon>
        <taxon>Viridiplantae</taxon>
        <taxon>Streptophyta</taxon>
        <taxon>Embryophyta</taxon>
        <taxon>Tracheophyta</taxon>
        <taxon>Spermatophyta</taxon>
        <taxon>Magnoliopsida</taxon>
        <taxon>Liliopsida</taxon>
        <taxon>Zosteraceae</taxon>
        <taxon>Zostera</taxon>
    </lineage>
</organism>
<dbReference type="OrthoDB" id="2016966at2759"/>
<reference evidence="3" key="1">
    <citation type="journal article" date="2016" name="Nature">
        <title>The genome of the seagrass Zostera marina reveals angiosperm adaptation to the sea.</title>
        <authorList>
            <person name="Olsen J.L."/>
            <person name="Rouze P."/>
            <person name="Verhelst B."/>
            <person name="Lin Y.-C."/>
            <person name="Bayer T."/>
            <person name="Collen J."/>
            <person name="Dattolo E."/>
            <person name="De Paoli E."/>
            <person name="Dittami S."/>
            <person name="Maumus F."/>
            <person name="Michel G."/>
            <person name="Kersting A."/>
            <person name="Lauritano C."/>
            <person name="Lohaus R."/>
            <person name="Toepel M."/>
            <person name="Tonon T."/>
            <person name="Vanneste K."/>
            <person name="Amirebrahimi M."/>
            <person name="Brakel J."/>
            <person name="Bostroem C."/>
            <person name="Chovatia M."/>
            <person name="Grimwood J."/>
            <person name="Jenkins J.W."/>
            <person name="Jueterbock A."/>
            <person name="Mraz A."/>
            <person name="Stam W.T."/>
            <person name="Tice H."/>
            <person name="Bornberg-Bauer E."/>
            <person name="Green P.J."/>
            <person name="Pearson G.A."/>
            <person name="Procaccini G."/>
            <person name="Duarte C.M."/>
            <person name="Schmutz J."/>
            <person name="Reusch T.B.H."/>
            <person name="Van de Peer Y."/>
        </authorList>
    </citation>
    <scope>NUCLEOTIDE SEQUENCE [LARGE SCALE GENOMIC DNA]</scope>
    <source>
        <strain evidence="3">cv. Finnish</strain>
    </source>
</reference>
<keyword evidence="3" id="KW-1185">Reference proteome</keyword>
<accession>A0A0K9PCB6</accession>
<dbReference type="AlphaFoldDB" id="A0A0K9PCB6"/>
<sequence length="181" mass="20607">MDTVLFAYPCPDGFGSLLNGRPSIECSHRNKTSEACEVECLKTEQLRVAFERDMWLESVSQHMFEKDPILNLNDGNLHEEFEIPRITVKPLLVQDGVCQPSISIPLVSAMKGGREKEGHLSKLKLNVKWAPDVYDPPITLSSHTVKNYHHQQQRRKSKKKDRNKHGNKQKGRSSRGVFASK</sequence>
<dbReference type="EMBL" id="LFYR01000999">
    <property type="protein sequence ID" value="KMZ65897.1"/>
    <property type="molecule type" value="Genomic_DNA"/>
</dbReference>
<dbReference type="PANTHER" id="PTHR34952">
    <property type="entry name" value="OS05G0113500 PROTEIN"/>
    <property type="match status" value="1"/>
</dbReference>
<dbReference type="Proteomes" id="UP000036987">
    <property type="component" value="Unassembled WGS sequence"/>
</dbReference>
<feature type="compositionally biased region" description="Basic residues" evidence="1">
    <location>
        <begin position="146"/>
        <end position="173"/>
    </location>
</feature>
<evidence type="ECO:0000313" key="2">
    <source>
        <dbReference type="EMBL" id="KMZ65897.1"/>
    </source>
</evidence>
<evidence type="ECO:0000313" key="3">
    <source>
        <dbReference type="Proteomes" id="UP000036987"/>
    </source>
</evidence>
<dbReference type="PANTHER" id="PTHR34952:SF2">
    <property type="entry name" value="OS05G0113500 PROTEIN"/>
    <property type="match status" value="1"/>
</dbReference>
<feature type="region of interest" description="Disordered" evidence="1">
    <location>
        <begin position="141"/>
        <end position="181"/>
    </location>
</feature>
<proteinExistence type="predicted"/>